<feature type="binding site" evidence="6 7">
    <location>
        <position position="285"/>
    </location>
    <ligand>
        <name>L-serine</name>
        <dbReference type="ChEBI" id="CHEBI:33384"/>
    </ligand>
</feature>
<keyword evidence="3 6" id="KW-0067">ATP-binding</keyword>
<keyword evidence="9" id="KW-0175">Coiled coil</keyword>
<dbReference type="InterPro" id="IPR045864">
    <property type="entry name" value="aa-tRNA-synth_II/BPL/LPL"/>
</dbReference>
<feature type="binding site" evidence="6">
    <location>
        <position position="278"/>
    </location>
    <ligand>
        <name>ATP</name>
        <dbReference type="ChEBI" id="CHEBI:30616"/>
    </ligand>
</feature>
<dbReference type="PROSITE" id="PS50862">
    <property type="entry name" value="AA_TRNA_LIGASE_II"/>
    <property type="match status" value="1"/>
</dbReference>
<keyword evidence="2 6" id="KW-0547">Nucleotide-binding</keyword>
<comment type="pathway">
    <text evidence="6">Aminoacyl-tRNA biosynthesis; selenocysteinyl-tRNA(Sec) biosynthesis; L-seryl-tRNA(Sec) from L-serine and tRNA(Sec): step 1/1.</text>
</comment>
<organism evidence="11 12">
    <name type="scientific">Brevibacterium paucivorans</name>
    <dbReference type="NCBI Taxonomy" id="170994"/>
    <lineage>
        <taxon>Bacteria</taxon>
        <taxon>Bacillati</taxon>
        <taxon>Actinomycetota</taxon>
        <taxon>Actinomycetes</taxon>
        <taxon>Micrococcales</taxon>
        <taxon>Brevibacteriaceae</taxon>
        <taxon>Brevibacterium</taxon>
    </lineage>
</organism>
<dbReference type="GO" id="GO:0004828">
    <property type="term" value="F:serine-tRNA ligase activity"/>
    <property type="evidence" value="ECO:0007669"/>
    <property type="project" value="UniProtKB-UniRule"/>
</dbReference>
<dbReference type="AlphaFoldDB" id="A0A2N6VKF0"/>
<dbReference type="InterPro" id="IPR010978">
    <property type="entry name" value="tRNA-bd_arm"/>
</dbReference>
<feature type="binding site" evidence="7">
    <location>
        <position position="382"/>
    </location>
    <ligand>
        <name>L-serine</name>
        <dbReference type="ChEBI" id="CHEBI:33384"/>
    </ligand>
</feature>
<accession>A0A2N6VKF0</accession>
<dbReference type="InterPro" id="IPR042103">
    <property type="entry name" value="SerRS_1_N_sf"/>
</dbReference>
<evidence type="ECO:0000256" key="6">
    <source>
        <dbReference type="HAMAP-Rule" id="MF_00176"/>
    </source>
</evidence>
<dbReference type="InterPro" id="IPR002314">
    <property type="entry name" value="aa-tRNA-synt_IIb"/>
</dbReference>
<dbReference type="EMBL" id="PNHK01000005">
    <property type="protein sequence ID" value="PMD04564.1"/>
    <property type="molecule type" value="Genomic_DNA"/>
</dbReference>
<comment type="function">
    <text evidence="6">Catalyzes the attachment of serine to tRNA(Ser). Is also able to aminoacylate tRNA(Sec) with serine, to form the misacylated tRNA L-seryl-tRNA(Sec), which will be further converted into selenocysteinyl-tRNA(Sec).</text>
</comment>
<dbReference type="Gene3D" id="1.10.287.40">
    <property type="entry name" value="Serine-tRNA synthetase, tRNA binding domain"/>
    <property type="match status" value="1"/>
</dbReference>
<dbReference type="Proteomes" id="UP000235598">
    <property type="component" value="Unassembled WGS sequence"/>
</dbReference>
<gene>
    <name evidence="6" type="primary">serS</name>
    <name evidence="11" type="ORF">CJ199_11155</name>
</gene>
<feature type="binding site" evidence="6">
    <location>
        <begin position="231"/>
        <end position="233"/>
    </location>
    <ligand>
        <name>L-serine</name>
        <dbReference type="ChEBI" id="CHEBI:33384"/>
    </ligand>
</feature>
<comment type="domain">
    <text evidence="6">Consists of two distinct domains, a catalytic core and a N-terminal extension that is involved in tRNA binding.</text>
</comment>
<evidence type="ECO:0000256" key="5">
    <source>
        <dbReference type="ARBA" id="ARBA00023146"/>
    </source>
</evidence>
<dbReference type="NCBIfam" id="TIGR00414">
    <property type="entry name" value="serS"/>
    <property type="match status" value="1"/>
</dbReference>
<dbReference type="UniPathway" id="UPA00906">
    <property type="reaction ID" value="UER00895"/>
</dbReference>
<dbReference type="GO" id="GO:0006434">
    <property type="term" value="P:seryl-tRNA aminoacylation"/>
    <property type="evidence" value="ECO:0007669"/>
    <property type="project" value="UniProtKB-UniRule"/>
</dbReference>
<dbReference type="GO" id="GO:0016260">
    <property type="term" value="P:selenocysteine biosynthetic process"/>
    <property type="evidence" value="ECO:0007669"/>
    <property type="project" value="UniProtKB-UniRule"/>
</dbReference>
<feature type="site" description="Important for serine binding" evidence="7">
    <location>
        <position position="384"/>
    </location>
</feature>
<comment type="catalytic activity">
    <reaction evidence="6">
        <text>tRNA(Ser) + L-serine + ATP = L-seryl-tRNA(Ser) + AMP + diphosphate + H(+)</text>
        <dbReference type="Rhea" id="RHEA:12292"/>
        <dbReference type="Rhea" id="RHEA-COMP:9669"/>
        <dbReference type="Rhea" id="RHEA-COMP:9703"/>
        <dbReference type="ChEBI" id="CHEBI:15378"/>
        <dbReference type="ChEBI" id="CHEBI:30616"/>
        <dbReference type="ChEBI" id="CHEBI:33019"/>
        <dbReference type="ChEBI" id="CHEBI:33384"/>
        <dbReference type="ChEBI" id="CHEBI:78442"/>
        <dbReference type="ChEBI" id="CHEBI:78533"/>
        <dbReference type="ChEBI" id="CHEBI:456215"/>
        <dbReference type="EC" id="6.1.1.11"/>
    </reaction>
</comment>
<feature type="binding site" evidence="6">
    <location>
        <position position="384"/>
    </location>
    <ligand>
        <name>L-serine</name>
        <dbReference type="ChEBI" id="CHEBI:33384"/>
    </ligand>
</feature>
<dbReference type="GO" id="GO:0005524">
    <property type="term" value="F:ATP binding"/>
    <property type="evidence" value="ECO:0007669"/>
    <property type="project" value="UniProtKB-UniRule"/>
</dbReference>
<dbReference type="InterPro" id="IPR015866">
    <property type="entry name" value="Ser-tRNA-synth_1_N"/>
</dbReference>
<sequence length="428" mass="47241">MIDLVQLRENPEIFKASQRARGASDELVDQILAADSARRSAIAEFEEIRAQQKAFGKKVASEKDKDAKAKLVAEAKEMSDRVKALQADNDEAQQNFERILMKLPNLIIDGVPSGGEEDSVELRREGTVRDFSADGFEPADHLEIGERLHAIDTTRGAKVSGSRFHFLTGFGARLEMAILNLAMDTALSAGFTPMVVPTLVKPEVMGGTGFLGEHADEVYRLEADDLFLVGTSEVPLAGYFMDEIIDLSDGPIRFGGISSCYRREAGSYGKDTRGIIRVHQFQKVEMFAYVHQDDAEAEHLRMLSLQEQMLQACELPYRVIDIAAGDLGDSAARKYDCEAWVPTQNTYRELTSTSNCTTFQARRLKIRERTSEGQTIPVATLNGTMANTRWLVPILENHQQADGSVAIPAALQPYLGGMKAYGPDGEIF</sequence>
<proteinExistence type="inferred from homology"/>
<keyword evidence="5 6" id="KW-0030">Aminoacyl-tRNA synthetase</keyword>
<evidence type="ECO:0000256" key="1">
    <source>
        <dbReference type="ARBA" id="ARBA00022598"/>
    </source>
</evidence>
<dbReference type="Pfam" id="PF02403">
    <property type="entry name" value="Seryl_tRNA_N"/>
    <property type="match status" value="1"/>
</dbReference>
<evidence type="ECO:0000313" key="12">
    <source>
        <dbReference type="Proteomes" id="UP000235598"/>
    </source>
</evidence>
<evidence type="ECO:0000256" key="7">
    <source>
        <dbReference type="PIRSR" id="PIRSR001529-1"/>
    </source>
</evidence>
<feature type="binding site" evidence="7">
    <location>
        <position position="231"/>
    </location>
    <ligand>
        <name>L-serine</name>
        <dbReference type="ChEBI" id="CHEBI:33384"/>
    </ligand>
</feature>
<dbReference type="RefSeq" id="WP_102239560.1">
    <property type="nucleotide sequence ID" value="NZ_PNHK01000005.1"/>
</dbReference>
<dbReference type="PRINTS" id="PR00981">
    <property type="entry name" value="TRNASYNTHSER"/>
</dbReference>
<dbReference type="CDD" id="cd00770">
    <property type="entry name" value="SerRS_core"/>
    <property type="match status" value="1"/>
</dbReference>
<dbReference type="InterPro" id="IPR033729">
    <property type="entry name" value="SerRS_core"/>
</dbReference>
<evidence type="ECO:0000256" key="2">
    <source>
        <dbReference type="ARBA" id="ARBA00022741"/>
    </source>
</evidence>
<evidence type="ECO:0000256" key="3">
    <source>
        <dbReference type="ARBA" id="ARBA00022840"/>
    </source>
</evidence>
<feature type="binding site" evidence="7">
    <location>
        <position position="262"/>
    </location>
    <ligand>
        <name>L-serine</name>
        <dbReference type="ChEBI" id="CHEBI:33384"/>
    </ligand>
</feature>
<comment type="caution">
    <text evidence="11">The sequence shown here is derived from an EMBL/GenBank/DDBJ whole genome shotgun (WGS) entry which is preliminary data.</text>
</comment>
<keyword evidence="1 6" id="KW-0436">Ligase</keyword>
<dbReference type="OrthoDB" id="9804647at2"/>
<dbReference type="SUPFAM" id="SSF46589">
    <property type="entry name" value="tRNA-binding arm"/>
    <property type="match status" value="1"/>
</dbReference>
<dbReference type="GO" id="GO:0005737">
    <property type="term" value="C:cytoplasm"/>
    <property type="evidence" value="ECO:0007669"/>
    <property type="project" value="UniProtKB-SubCell"/>
</dbReference>
<comment type="similarity">
    <text evidence="6">Belongs to the class-II aminoacyl-tRNA synthetase family. Type-1 seryl-tRNA synthetase subfamily.</text>
</comment>
<dbReference type="EC" id="6.1.1.11" evidence="6"/>
<feature type="coiled-coil region" evidence="9">
    <location>
        <begin position="68"/>
        <end position="102"/>
    </location>
</feature>
<feature type="domain" description="Aminoacyl-transfer RNA synthetases class-II family profile" evidence="10">
    <location>
        <begin position="140"/>
        <end position="408"/>
    </location>
</feature>
<evidence type="ECO:0000313" key="11">
    <source>
        <dbReference type="EMBL" id="PMD04564.1"/>
    </source>
</evidence>
<dbReference type="InterPro" id="IPR002317">
    <property type="entry name" value="Ser-tRNA-ligase_type_1"/>
</dbReference>
<dbReference type="HAMAP" id="MF_00176">
    <property type="entry name" value="Ser_tRNA_synth_type1"/>
    <property type="match status" value="1"/>
</dbReference>
<name>A0A2N6VKF0_9MICO</name>
<dbReference type="InterPro" id="IPR006195">
    <property type="entry name" value="aa-tRNA-synth_II"/>
</dbReference>
<evidence type="ECO:0000256" key="8">
    <source>
        <dbReference type="PIRSR" id="PIRSR001529-2"/>
    </source>
</evidence>
<feature type="binding site" evidence="6 8">
    <location>
        <begin position="349"/>
        <end position="352"/>
    </location>
    <ligand>
        <name>ATP</name>
        <dbReference type="ChEBI" id="CHEBI:30616"/>
    </ligand>
</feature>
<evidence type="ECO:0000259" key="10">
    <source>
        <dbReference type="PROSITE" id="PS50862"/>
    </source>
</evidence>
<feature type="binding site" evidence="6 8">
    <location>
        <begin position="262"/>
        <end position="264"/>
    </location>
    <ligand>
        <name>ATP</name>
        <dbReference type="ChEBI" id="CHEBI:30616"/>
    </ligand>
</feature>
<comment type="subcellular location">
    <subcellularLocation>
        <location evidence="6">Cytoplasm</location>
    </subcellularLocation>
</comment>
<evidence type="ECO:0000256" key="9">
    <source>
        <dbReference type="SAM" id="Coils"/>
    </source>
</evidence>
<dbReference type="Pfam" id="PF00587">
    <property type="entry name" value="tRNA-synt_2b"/>
    <property type="match status" value="1"/>
</dbReference>
<protein>
    <recommendedName>
        <fullName evidence="6">Serine--tRNA ligase</fullName>
        <ecNumber evidence="6">6.1.1.11</ecNumber>
    </recommendedName>
    <alternativeName>
        <fullName evidence="6">Seryl-tRNA synthetase</fullName>
        <shortName evidence="6">SerRS</shortName>
    </alternativeName>
    <alternativeName>
        <fullName evidence="6">Seryl-tRNA(Ser/Sec) synthetase</fullName>
    </alternativeName>
</protein>
<comment type="catalytic activity">
    <reaction evidence="6">
        <text>tRNA(Sec) + L-serine + ATP = L-seryl-tRNA(Sec) + AMP + diphosphate + H(+)</text>
        <dbReference type="Rhea" id="RHEA:42580"/>
        <dbReference type="Rhea" id="RHEA-COMP:9742"/>
        <dbReference type="Rhea" id="RHEA-COMP:10128"/>
        <dbReference type="ChEBI" id="CHEBI:15378"/>
        <dbReference type="ChEBI" id="CHEBI:30616"/>
        <dbReference type="ChEBI" id="CHEBI:33019"/>
        <dbReference type="ChEBI" id="CHEBI:33384"/>
        <dbReference type="ChEBI" id="CHEBI:78442"/>
        <dbReference type="ChEBI" id="CHEBI:78533"/>
        <dbReference type="ChEBI" id="CHEBI:456215"/>
        <dbReference type="EC" id="6.1.1.11"/>
    </reaction>
</comment>
<evidence type="ECO:0000256" key="4">
    <source>
        <dbReference type="ARBA" id="ARBA00022917"/>
    </source>
</evidence>
<reference evidence="11 12" key="1">
    <citation type="submission" date="2017-09" db="EMBL/GenBank/DDBJ databases">
        <title>Bacterial strain isolated from the female urinary microbiota.</title>
        <authorList>
            <person name="Thomas-White K."/>
            <person name="Kumar N."/>
            <person name="Forster S."/>
            <person name="Putonti C."/>
            <person name="Lawley T."/>
            <person name="Wolfe A.J."/>
        </authorList>
    </citation>
    <scope>NUCLEOTIDE SEQUENCE [LARGE SCALE GENOMIC DNA]</scope>
    <source>
        <strain evidence="11 12">UMB1301</strain>
    </source>
</reference>
<comment type="subunit">
    <text evidence="6">Homodimer. The tRNA molecule binds across the dimer.</text>
</comment>
<keyword evidence="6" id="KW-0963">Cytoplasm</keyword>
<feature type="binding site" evidence="8">
    <location>
        <begin position="278"/>
        <end position="281"/>
    </location>
    <ligand>
        <name>ATP</name>
        <dbReference type="ChEBI" id="CHEBI:30616"/>
    </ligand>
</feature>
<dbReference type="PIRSF" id="PIRSF001529">
    <property type="entry name" value="Ser-tRNA-synth_IIa"/>
    <property type="match status" value="1"/>
</dbReference>
<dbReference type="SUPFAM" id="SSF55681">
    <property type="entry name" value="Class II aaRS and biotin synthetases"/>
    <property type="match status" value="1"/>
</dbReference>
<dbReference type="Gene3D" id="3.30.930.10">
    <property type="entry name" value="Bira Bifunctional Protein, Domain 2"/>
    <property type="match status" value="1"/>
</dbReference>
<dbReference type="PANTHER" id="PTHR11778">
    <property type="entry name" value="SERYL-TRNA SYNTHETASE"/>
    <property type="match status" value="1"/>
</dbReference>
<keyword evidence="4 6" id="KW-0648">Protein biosynthesis</keyword>